<evidence type="ECO:0000313" key="2">
    <source>
        <dbReference type="EMBL" id="GLI70464.1"/>
    </source>
</evidence>
<feature type="non-terminal residue" evidence="2">
    <location>
        <position position="1"/>
    </location>
</feature>
<evidence type="ECO:0000256" key="1">
    <source>
        <dbReference type="SAM" id="SignalP"/>
    </source>
</evidence>
<dbReference type="Proteomes" id="UP001165090">
    <property type="component" value="Unassembled WGS sequence"/>
</dbReference>
<feature type="chain" id="PRO_5045907433" evidence="1">
    <location>
        <begin position="20"/>
        <end position="554"/>
    </location>
</feature>
<accession>A0ABQ5SLC0</accession>
<evidence type="ECO:0000313" key="3">
    <source>
        <dbReference type="Proteomes" id="UP001165090"/>
    </source>
</evidence>
<name>A0ABQ5SLC0_9CHLO</name>
<feature type="signal peptide" evidence="1">
    <location>
        <begin position="1"/>
        <end position="19"/>
    </location>
</feature>
<reference evidence="2 3" key="1">
    <citation type="journal article" date="2023" name="IScience">
        <title>Expanded male sex-determining region conserved during the evolution of homothallism in the green alga Volvox.</title>
        <authorList>
            <person name="Yamamoto K."/>
            <person name="Matsuzaki R."/>
            <person name="Mahakham W."/>
            <person name="Heman W."/>
            <person name="Sekimoto H."/>
            <person name="Kawachi M."/>
            <person name="Minakuchi Y."/>
            <person name="Toyoda A."/>
            <person name="Nozaki H."/>
        </authorList>
    </citation>
    <scope>NUCLEOTIDE SEQUENCE [LARGE SCALE GENOMIC DNA]</scope>
    <source>
        <strain evidence="2 3">NIES-4468</strain>
    </source>
</reference>
<protein>
    <submittedName>
        <fullName evidence="2">Uncharacterized protein</fullName>
    </submittedName>
</protein>
<sequence>INVAISVVLLLSVIATVNFNLERWKARKVNMFLKTGNHLHDIAARSCPYHNLARLRFGRQRRSWQRAYATSALTVPDTNPLARGMATPPALNPSPVVQRILLADNFVHIKDVFSTHRTSMTPADFVVAWVRLAKITKAPAERLSPELQKFVDILACATIDRMQQFLPSHLCSIIWAASKLKKDVAHSGMLKSFLKAWEAEIEPQLDRLELDQIRKCMAAITRVGFTPGPNWKLKVETVLTRRLGACACAKTLACCLVSAASLGFALHPSPAFREAIAGACTASFSKPGLYDMHEAPRYACSALWAAAVLGVPLSNATIQVMLSHVMEANLSAIGLSAIGEEAEVSSVDAGVTASRLPTQDTVSSVVVDTDALASANSGGGNVSALALASLRPLDFAQVFWALSKLRYTPSTQELSRLLSGTVQLLPTAQPELLATMLWGLADLEVAPPDSWLQLTYSSFERQLDAASAEPLQALLHAAASLQLPAPQWSGRLMERLQDVDLRVLPDGNVVDLVMSMHALSMHPPPQLAHRLQEECVKRLAMRSAAGTAAEADGC</sequence>
<dbReference type="EMBL" id="BSDZ01000094">
    <property type="protein sequence ID" value="GLI70464.1"/>
    <property type="molecule type" value="Genomic_DNA"/>
</dbReference>
<proteinExistence type="predicted"/>
<gene>
    <name evidence="2" type="ORF">VaNZ11_015374</name>
</gene>
<keyword evidence="1" id="KW-0732">Signal</keyword>
<organism evidence="2 3">
    <name type="scientific">Volvox africanus</name>
    <dbReference type="NCBI Taxonomy" id="51714"/>
    <lineage>
        <taxon>Eukaryota</taxon>
        <taxon>Viridiplantae</taxon>
        <taxon>Chlorophyta</taxon>
        <taxon>core chlorophytes</taxon>
        <taxon>Chlorophyceae</taxon>
        <taxon>CS clade</taxon>
        <taxon>Chlamydomonadales</taxon>
        <taxon>Volvocaceae</taxon>
        <taxon>Volvox</taxon>
    </lineage>
</organism>
<comment type="caution">
    <text evidence="2">The sequence shown here is derived from an EMBL/GenBank/DDBJ whole genome shotgun (WGS) entry which is preliminary data.</text>
</comment>
<keyword evidence="3" id="KW-1185">Reference proteome</keyword>